<dbReference type="Pfam" id="PF13560">
    <property type="entry name" value="HTH_31"/>
    <property type="match status" value="1"/>
</dbReference>
<sequence>MGNRIKEHRQRLGLTHETAAEKTGMSRSQFIKLERGERRLTSDYIEQIARGFDLNPADIITEVVDSVDKIPIVGMAGAGPDGTVLFSHGDGGLGYGPPSPNSTAFTKALEVRGESMRGIASDGWLVYFEDEQLVPSEDLIGELCVVGLEDDRIMVKVLQPGRGPGLFDLESFNAPVMRDVPLRWACLVTSIIPRKPARQLIKREALGKT</sequence>
<dbReference type="SMART" id="SM00530">
    <property type="entry name" value="HTH_XRE"/>
    <property type="match status" value="1"/>
</dbReference>
<dbReference type="InterPro" id="IPR001387">
    <property type="entry name" value="Cro/C1-type_HTH"/>
</dbReference>
<dbReference type="Proteomes" id="UP000078529">
    <property type="component" value="Unassembled WGS sequence"/>
</dbReference>
<dbReference type="Gene3D" id="1.10.260.40">
    <property type="entry name" value="lambda repressor-like DNA-binding domains"/>
    <property type="match status" value="1"/>
</dbReference>
<evidence type="ECO:0000313" key="3">
    <source>
        <dbReference type="Proteomes" id="UP000078529"/>
    </source>
</evidence>
<gene>
    <name evidence="2" type="ORF">NS365_04665</name>
</gene>
<protein>
    <recommendedName>
        <fullName evidence="1">HTH cro/C1-type domain-containing protein</fullName>
    </recommendedName>
</protein>
<dbReference type="AlphaFoldDB" id="A0A175RVN2"/>
<dbReference type="PROSITE" id="PS50943">
    <property type="entry name" value="HTH_CROC1"/>
    <property type="match status" value="1"/>
</dbReference>
<organism evidence="2 3">
    <name type="scientific">Aureimonas ureilytica</name>
    <dbReference type="NCBI Taxonomy" id="401562"/>
    <lineage>
        <taxon>Bacteria</taxon>
        <taxon>Pseudomonadati</taxon>
        <taxon>Pseudomonadota</taxon>
        <taxon>Alphaproteobacteria</taxon>
        <taxon>Hyphomicrobiales</taxon>
        <taxon>Aurantimonadaceae</taxon>
        <taxon>Aureimonas</taxon>
    </lineage>
</organism>
<comment type="caution">
    <text evidence="2">The sequence shown here is derived from an EMBL/GenBank/DDBJ whole genome shotgun (WGS) entry which is preliminary data.</text>
</comment>
<dbReference type="GO" id="GO:0003677">
    <property type="term" value="F:DNA binding"/>
    <property type="evidence" value="ECO:0007669"/>
    <property type="project" value="InterPro"/>
</dbReference>
<dbReference type="Gene3D" id="2.10.109.10">
    <property type="entry name" value="Umud Fragment, subunit A"/>
    <property type="match status" value="1"/>
</dbReference>
<keyword evidence="3" id="KW-1185">Reference proteome</keyword>
<reference evidence="2 3" key="1">
    <citation type="journal article" date="2016" name="Front. Microbiol.">
        <title>Genomic Resource of Rice Seed Associated Bacteria.</title>
        <authorList>
            <person name="Midha S."/>
            <person name="Bansal K."/>
            <person name="Sharma S."/>
            <person name="Kumar N."/>
            <person name="Patil P.P."/>
            <person name="Chaudhry V."/>
            <person name="Patil P.B."/>
        </authorList>
    </citation>
    <scope>NUCLEOTIDE SEQUENCE [LARGE SCALE GENOMIC DNA]</scope>
    <source>
        <strain evidence="2 3">NS365</strain>
    </source>
</reference>
<accession>A0A175RVN2</accession>
<dbReference type="CDD" id="cd00093">
    <property type="entry name" value="HTH_XRE"/>
    <property type="match status" value="1"/>
</dbReference>
<feature type="domain" description="HTH cro/C1-type" evidence="1">
    <location>
        <begin position="5"/>
        <end position="59"/>
    </location>
</feature>
<dbReference type="InterPro" id="IPR010982">
    <property type="entry name" value="Lambda_DNA-bd_dom_sf"/>
</dbReference>
<dbReference type="PATRIC" id="fig|401562.4.peg.489"/>
<name>A0A175RVN2_9HYPH</name>
<evidence type="ECO:0000259" key="1">
    <source>
        <dbReference type="PROSITE" id="PS50943"/>
    </source>
</evidence>
<dbReference type="SUPFAM" id="SSF47413">
    <property type="entry name" value="lambda repressor-like DNA-binding domains"/>
    <property type="match status" value="1"/>
</dbReference>
<evidence type="ECO:0000313" key="2">
    <source>
        <dbReference type="EMBL" id="KTR07378.1"/>
    </source>
</evidence>
<dbReference type="EMBL" id="LDQA01000011">
    <property type="protein sequence ID" value="KTR07378.1"/>
    <property type="molecule type" value="Genomic_DNA"/>
</dbReference>
<proteinExistence type="predicted"/>